<dbReference type="GO" id="GO:0003964">
    <property type="term" value="F:RNA-directed DNA polymerase activity"/>
    <property type="evidence" value="ECO:0007669"/>
    <property type="project" value="UniProtKB-KW"/>
</dbReference>
<dbReference type="GO" id="GO:0046872">
    <property type="term" value="F:metal ion binding"/>
    <property type="evidence" value="ECO:0007669"/>
    <property type="project" value="UniProtKB-KW"/>
</dbReference>
<dbReference type="GO" id="GO:0004519">
    <property type="term" value="F:endonuclease activity"/>
    <property type="evidence" value="ECO:0007669"/>
    <property type="project" value="UniProtKB-KW"/>
</dbReference>
<keyword evidence="4" id="KW-0378">Hydrolase</keyword>
<evidence type="ECO:0000256" key="4">
    <source>
        <dbReference type="ARBA" id="ARBA00022801"/>
    </source>
</evidence>
<dbReference type="Gene3D" id="3.30.420.10">
    <property type="entry name" value="Ribonuclease H-like superfamily/Ribonuclease H"/>
    <property type="match status" value="1"/>
</dbReference>
<dbReference type="GO" id="GO:0003887">
    <property type="term" value="F:DNA-directed DNA polymerase activity"/>
    <property type="evidence" value="ECO:0007669"/>
    <property type="project" value="UniProtKB-KW"/>
</dbReference>
<dbReference type="Proteomes" id="UP000604046">
    <property type="component" value="Unassembled WGS sequence"/>
</dbReference>
<evidence type="ECO:0000256" key="9">
    <source>
        <dbReference type="ARBA" id="ARBA00023172"/>
    </source>
</evidence>
<keyword evidence="2" id="KW-0479">Metal-binding</keyword>
<dbReference type="PROSITE" id="PS50994">
    <property type="entry name" value="INTEGRASE"/>
    <property type="match status" value="1"/>
</dbReference>
<dbReference type="PANTHER" id="PTHR42648">
    <property type="entry name" value="TRANSPOSASE, PUTATIVE-RELATED"/>
    <property type="match status" value="1"/>
</dbReference>
<evidence type="ECO:0000259" key="11">
    <source>
        <dbReference type="PROSITE" id="PS50994"/>
    </source>
</evidence>
<name>A0A812TTI7_9DINO</name>
<feature type="compositionally biased region" description="Pro residues" evidence="10">
    <location>
        <begin position="751"/>
        <end position="764"/>
    </location>
</feature>
<keyword evidence="5" id="KW-0460">Magnesium</keyword>
<dbReference type="InterPro" id="IPR012337">
    <property type="entry name" value="RNaseH-like_sf"/>
</dbReference>
<dbReference type="InterPro" id="IPR036397">
    <property type="entry name" value="RNaseH_sf"/>
</dbReference>
<keyword evidence="13" id="KW-1185">Reference proteome</keyword>
<dbReference type="InterPro" id="IPR001584">
    <property type="entry name" value="Integrase_cat-core"/>
</dbReference>
<dbReference type="AlphaFoldDB" id="A0A812TTI7"/>
<sequence>MREVVSMQAQTAAPHEQPATREVPVQATPITMNGQPVTLESFMQEAVKALRQVEVSPGTSALELISRFEERKLAEIEQLKRHTEEGRDRIRQARIALEKSWWEHLMDYARDGVSCSGDAGNESLWDMLRSALPNLNRRRRKALQQSRHWIVHLFAGPRPHKTFARRERDGTVVLELDVTQCAAHDLNRLSLWSLLLKAAKDGRIAAVIGGPPCRTMSPSEPCGLSDLSASERALVNNDTGLFARMLFLHATATAGRRVHRQSVHHSSQVAFLLEQPQPVDRYLPVGHSLVGEVPSFWHTNLWCAYALEAGLFEVDFDQGALGHATTKPTTIGTNLPDLRGLHGLRKECPTLAWKGDSKDLAAWAPQFVQAVVHALQCWPRYQLCRMTPEDWQRHVENNHVPYRRDCGVCVRGAGTGRRHQGVTHPDVYCLSADVAGPIRVDGFDDPLLHPGGEDELADVVVEGPPEPEHRPDGKDVLPEGPTSESENDACKEAGALRVAAAKAKAKPSKPKEEHPWERAKCEFEAPPGLARLVFVVPLHTNKSEAVLEALQQVFLELRSLNLTVLRFHSDRSREFFNKRTRAWFHEHGVRTTTAEGDTPQQNGAAENTIRWLKARARTLLAQAEVGTELWACAMATAASQQRAQQLGLKSKLAAPFGAPCSVKLKFYGPSRGDLGDRWVDGKYMGLSPSVNDGHIVLRNDRVGNGFLQTLHVRSRLHSPEMPDRVFEGDVREPAPLEPARRVRGKSEPALGEPPLPPPPLPPPEGECVPAGLYRHGGVVGTTSATNSYPWLTELMAATLLSASPEAEFTSLWLSNTNPMSLHADHNNVEGSVNVVFPLKLPPEGGDLWVELRAGDVIHGSVEQRVDGTGKKWLGTTHSLQRGKLPLPASARLPLTTQQDVRRLDVFDMFEEGPLELAGEDCPKKVEKGGGWKETQKVEAGTVELEVSWNLKHTPVQHEQTPCVLQTLEPKPHAQVEEESWPEQPVQWEVWLPDPQSGQQLCALRSDDLDLRLCKSEPV</sequence>
<dbReference type="GO" id="GO:0003676">
    <property type="term" value="F:nucleic acid binding"/>
    <property type="evidence" value="ECO:0007669"/>
    <property type="project" value="InterPro"/>
</dbReference>
<evidence type="ECO:0000256" key="2">
    <source>
        <dbReference type="ARBA" id="ARBA00022723"/>
    </source>
</evidence>
<evidence type="ECO:0000256" key="3">
    <source>
        <dbReference type="ARBA" id="ARBA00022759"/>
    </source>
</evidence>
<keyword evidence="7" id="KW-0695">RNA-directed DNA polymerase</keyword>
<feature type="compositionally biased region" description="Basic and acidic residues" evidence="10">
    <location>
        <begin position="723"/>
        <end position="746"/>
    </location>
</feature>
<accession>A0A812TTI7</accession>
<keyword evidence="8" id="KW-0239">DNA-directed DNA polymerase</keyword>
<keyword evidence="3" id="KW-0255">Endonuclease</keyword>
<evidence type="ECO:0000313" key="12">
    <source>
        <dbReference type="EMBL" id="CAE7550736.1"/>
    </source>
</evidence>
<feature type="region of interest" description="Disordered" evidence="10">
    <location>
        <begin position="723"/>
        <end position="764"/>
    </location>
</feature>
<feature type="compositionally biased region" description="Basic and acidic residues" evidence="10">
    <location>
        <begin position="466"/>
        <end position="477"/>
    </location>
</feature>
<evidence type="ECO:0000256" key="6">
    <source>
        <dbReference type="ARBA" id="ARBA00022908"/>
    </source>
</evidence>
<keyword evidence="6" id="KW-0229">DNA integration</keyword>
<dbReference type="SUPFAM" id="SSF53098">
    <property type="entry name" value="Ribonuclease H-like"/>
    <property type="match status" value="1"/>
</dbReference>
<gene>
    <name evidence="12" type="primary">GIP</name>
    <name evidence="12" type="ORF">SNAT2548_LOCUS30924</name>
</gene>
<evidence type="ECO:0000256" key="8">
    <source>
        <dbReference type="ARBA" id="ARBA00022932"/>
    </source>
</evidence>
<feature type="region of interest" description="Disordered" evidence="10">
    <location>
        <begin position="1"/>
        <end position="22"/>
    </location>
</feature>
<dbReference type="GO" id="GO:0016787">
    <property type="term" value="F:hydrolase activity"/>
    <property type="evidence" value="ECO:0007669"/>
    <property type="project" value="UniProtKB-KW"/>
</dbReference>
<dbReference type="InterPro" id="IPR039537">
    <property type="entry name" value="Retrotran_Ty1/copia-like"/>
</dbReference>
<evidence type="ECO:0000313" key="13">
    <source>
        <dbReference type="Proteomes" id="UP000604046"/>
    </source>
</evidence>
<proteinExistence type="predicted"/>
<keyword evidence="9" id="KW-0233">DNA recombination</keyword>
<evidence type="ECO:0000256" key="1">
    <source>
        <dbReference type="ARBA" id="ARBA00022722"/>
    </source>
</evidence>
<evidence type="ECO:0000256" key="10">
    <source>
        <dbReference type="SAM" id="MobiDB-lite"/>
    </source>
</evidence>
<feature type="region of interest" description="Disordered" evidence="10">
    <location>
        <begin position="462"/>
        <end position="489"/>
    </location>
</feature>
<dbReference type="GO" id="GO:0006310">
    <property type="term" value="P:DNA recombination"/>
    <property type="evidence" value="ECO:0007669"/>
    <property type="project" value="UniProtKB-KW"/>
</dbReference>
<dbReference type="EMBL" id="CAJNDS010002633">
    <property type="protein sequence ID" value="CAE7550736.1"/>
    <property type="molecule type" value="Genomic_DNA"/>
</dbReference>
<keyword evidence="1" id="KW-0540">Nuclease</keyword>
<feature type="domain" description="Integrase catalytic" evidence="11">
    <location>
        <begin position="529"/>
        <end position="663"/>
    </location>
</feature>
<comment type="caution">
    <text evidence="12">The sequence shown here is derived from an EMBL/GenBank/DDBJ whole genome shotgun (WGS) entry which is preliminary data.</text>
</comment>
<evidence type="ECO:0000256" key="7">
    <source>
        <dbReference type="ARBA" id="ARBA00022918"/>
    </source>
</evidence>
<keyword evidence="8" id="KW-0548">Nucleotidyltransferase</keyword>
<reference evidence="12" key="1">
    <citation type="submission" date="2021-02" db="EMBL/GenBank/DDBJ databases">
        <authorList>
            <person name="Dougan E. K."/>
            <person name="Rhodes N."/>
            <person name="Thang M."/>
            <person name="Chan C."/>
        </authorList>
    </citation>
    <scope>NUCLEOTIDE SEQUENCE</scope>
</reference>
<dbReference type="GO" id="GO:0015074">
    <property type="term" value="P:DNA integration"/>
    <property type="evidence" value="ECO:0007669"/>
    <property type="project" value="UniProtKB-KW"/>
</dbReference>
<evidence type="ECO:0000256" key="5">
    <source>
        <dbReference type="ARBA" id="ARBA00022842"/>
    </source>
</evidence>
<protein>
    <submittedName>
        <fullName evidence="12">GIP protein</fullName>
    </submittedName>
</protein>
<organism evidence="12 13">
    <name type="scientific">Symbiodinium natans</name>
    <dbReference type="NCBI Taxonomy" id="878477"/>
    <lineage>
        <taxon>Eukaryota</taxon>
        <taxon>Sar</taxon>
        <taxon>Alveolata</taxon>
        <taxon>Dinophyceae</taxon>
        <taxon>Suessiales</taxon>
        <taxon>Symbiodiniaceae</taxon>
        <taxon>Symbiodinium</taxon>
    </lineage>
</organism>
<keyword evidence="8" id="KW-0808">Transferase</keyword>
<dbReference type="OrthoDB" id="439192at2759"/>
<dbReference type="PANTHER" id="PTHR42648:SF11">
    <property type="entry name" value="TRANSPOSON TY4-P GAG-POL POLYPROTEIN"/>
    <property type="match status" value="1"/>
</dbReference>